<dbReference type="FunFam" id="3.30.160.60:FF:000555">
    <property type="entry name" value="Zinc finger protein 1 homolog"/>
    <property type="match status" value="1"/>
</dbReference>
<comment type="subcellular location">
    <subcellularLocation>
        <location evidence="1">Nucleus</location>
    </subcellularLocation>
</comment>
<dbReference type="InterPro" id="IPR036236">
    <property type="entry name" value="Znf_C2H2_sf"/>
</dbReference>
<keyword evidence="4" id="KW-0677">Repeat</keyword>
<dbReference type="FunFam" id="3.30.160.60:FF:001727">
    <property type="entry name" value="Zinc finger protein 350"/>
    <property type="match status" value="1"/>
</dbReference>
<dbReference type="PROSITE" id="PS50805">
    <property type="entry name" value="KRAB"/>
    <property type="match status" value="1"/>
</dbReference>
<evidence type="ECO:0000313" key="20">
    <source>
        <dbReference type="RefSeq" id="XP_023592202.1"/>
    </source>
</evidence>
<dbReference type="InterPro" id="IPR036051">
    <property type="entry name" value="KRAB_dom_sf"/>
</dbReference>
<evidence type="ECO:0000313" key="19">
    <source>
        <dbReference type="RefSeq" id="XP_023592201.1"/>
    </source>
</evidence>
<dbReference type="CDD" id="cd07765">
    <property type="entry name" value="KRAB_A-box"/>
    <property type="match status" value="1"/>
</dbReference>
<feature type="domain" description="C2H2-type" evidence="13">
    <location>
        <begin position="230"/>
        <end position="257"/>
    </location>
</feature>
<evidence type="ECO:0000313" key="18">
    <source>
        <dbReference type="RefSeq" id="XP_023592200.1"/>
    </source>
</evidence>
<feature type="domain" description="C2H2-type" evidence="13">
    <location>
        <begin position="258"/>
        <end position="285"/>
    </location>
</feature>
<feature type="domain" description="C2H2-type" evidence="13">
    <location>
        <begin position="205"/>
        <end position="227"/>
    </location>
</feature>
<evidence type="ECO:0000313" key="17">
    <source>
        <dbReference type="RefSeq" id="XP_023592199.1"/>
    </source>
</evidence>
<evidence type="ECO:0000256" key="12">
    <source>
        <dbReference type="SAM" id="MobiDB-lite"/>
    </source>
</evidence>
<keyword evidence="7" id="KW-0805">Transcription regulation</keyword>
<evidence type="ECO:0000256" key="1">
    <source>
        <dbReference type="ARBA" id="ARBA00004123"/>
    </source>
</evidence>
<evidence type="ECO:0000259" key="13">
    <source>
        <dbReference type="PROSITE" id="PS50157"/>
    </source>
</evidence>
<dbReference type="PROSITE" id="PS50157">
    <property type="entry name" value="ZINC_FINGER_C2H2_2"/>
    <property type="match status" value="4"/>
</dbReference>
<proteinExistence type="inferred from homology"/>
<dbReference type="SMART" id="SM00349">
    <property type="entry name" value="KRAB"/>
    <property type="match status" value="1"/>
</dbReference>
<dbReference type="RefSeq" id="XP_023592201.1">
    <property type="nucleotide sequence ID" value="XM_023736433.1"/>
</dbReference>
<feature type="domain" description="KRAB" evidence="14">
    <location>
        <begin position="8"/>
        <end position="79"/>
    </location>
</feature>
<dbReference type="PROSITE" id="PS00028">
    <property type="entry name" value="ZINC_FINGER_C2H2_1"/>
    <property type="match status" value="3"/>
</dbReference>
<evidence type="ECO:0000256" key="5">
    <source>
        <dbReference type="ARBA" id="ARBA00022771"/>
    </source>
</evidence>
<organism evidence="15 16">
    <name type="scientific">Trichechus manatus latirostris</name>
    <name type="common">Florida manatee</name>
    <dbReference type="NCBI Taxonomy" id="127582"/>
    <lineage>
        <taxon>Eukaryota</taxon>
        <taxon>Metazoa</taxon>
        <taxon>Chordata</taxon>
        <taxon>Craniata</taxon>
        <taxon>Vertebrata</taxon>
        <taxon>Euteleostomi</taxon>
        <taxon>Mammalia</taxon>
        <taxon>Eutheria</taxon>
        <taxon>Afrotheria</taxon>
        <taxon>Sirenia</taxon>
        <taxon>Trichechidae</taxon>
        <taxon>Trichechus</taxon>
    </lineage>
</organism>
<evidence type="ECO:0000256" key="10">
    <source>
        <dbReference type="ARBA" id="ARBA00023242"/>
    </source>
</evidence>
<evidence type="ECO:0000256" key="7">
    <source>
        <dbReference type="ARBA" id="ARBA00023015"/>
    </source>
</evidence>
<dbReference type="Gene3D" id="3.30.160.60">
    <property type="entry name" value="Classic Zinc Finger"/>
    <property type="match status" value="4"/>
</dbReference>
<dbReference type="SUPFAM" id="SSF57667">
    <property type="entry name" value="beta-beta-alpha zinc fingers"/>
    <property type="match status" value="3"/>
</dbReference>
<evidence type="ECO:0000256" key="3">
    <source>
        <dbReference type="ARBA" id="ARBA00022723"/>
    </source>
</evidence>
<evidence type="ECO:0000256" key="6">
    <source>
        <dbReference type="ARBA" id="ARBA00022833"/>
    </source>
</evidence>
<dbReference type="GO" id="GO:0000981">
    <property type="term" value="F:DNA-binding transcription factor activity, RNA polymerase II-specific"/>
    <property type="evidence" value="ECO:0007669"/>
    <property type="project" value="TreeGrafter"/>
</dbReference>
<keyword evidence="8" id="KW-0238">DNA-binding</keyword>
<sequence>MVEDQASLTFSDVAVEFTWQEWQLLDPAQKDLYWDVMLENYGNLVSMGYEVSKPDALSRLERGEQPWTVLDESHSRTFSEIWIFDNHLPEHMKNENRMDKMKQCYEHNTLENIVHQHKSRLPFTPNHGIFDLHEKFVRSNLTLVKQSKNYEINNSAELNRGEKIFHHADHEQFHTDSKFPDSRISNTTKCQLIKHQKTQKVDKLHVCSECGKAFIKKSWLIRHQKCHKLFQCTECGKSFSQKSSLIRHQKHHRREKPFQCSECGKAFPTKQRLIIHQRSHTGERPYGCNECGKTFAYMYFLVKHRRIHTREKCVDSVKVKDPSAAHHSSSHTSDLMQEKSPVNTVTVHMTSVAAQTSVNMSGLLSNRNVVLLGQPLARSDTSDNNTDLVQQRILMNAVNVVVPMNAVNVVVPSMTNYVLFYVPQNPGIN</sequence>
<keyword evidence="10" id="KW-0539">Nucleus</keyword>
<dbReference type="FunFam" id="3.30.160.60:FF:000638">
    <property type="entry name" value="Zinc finger protein 184"/>
    <property type="match status" value="1"/>
</dbReference>
<comment type="similarity">
    <text evidence="2">Belongs to the krueppel C2H2-type zinc-finger protein family.</text>
</comment>
<dbReference type="InterPro" id="IPR050752">
    <property type="entry name" value="C2H2-ZF_domain"/>
</dbReference>
<evidence type="ECO:0000259" key="14">
    <source>
        <dbReference type="PROSITE" id="PS50805"/>
    </source>
</evidence>
<keyword evidence="6" id="KW-0862">Zinc</keyword>
<dbReference type="RefSeq" id="XP_023592200.1">
    <property type="nucleotide sequence ID" value="XM_023736432.1"/>
</dbReference>
<reference evidence="16 17" key="1">
    <citation type="submission" date="2025-04" db="UniProtKB">
        <authorList>
            <consortium name="RefSeq"/>
        </authorList>
    </citation>
    <scope>IDENTIFICATION</scope>
</reference>
<keyword evidence="3" id="KW-0479">Metal-binding</keyword>
<evidence type="ECO:0000256" key="2">
    <source>
        <dbReference type="ARBA" id="ARBA00006991"/>
    </source>
</evidence>
<dbReference type="Proteomes" id="UP000248480">
    <property type="component" value="Unplaced"/>
</dbReference>
<dbReference type="SMART" id="SM00355">
    <property type="entry name" value="ZnF_C2H2"/>
    <property type="match status" value="4"/>
</dbReference>
<dbReference type="RefSeq" id="XP_023592203.1">
    <property type="nucleotide sequence ID" value="XM_023736435.1"/>
</dbReference>
<evidence type="ECO:0000256" key="4">
    <source>
        <dbReference type="ARBA" id="ARBA00022737"/>
    </source>
</evidence>
<dbReference type="GO" id="GO:0000978">
    <property type="term" value="F:RNA polymerase II cis-regulatory region sequence-specific DNA binding"/>
    <property type="evidence" value="ECO:0007669"/>
    <property type="project" value="TreeGrafter"/>
</dbReference>
<feature type="domain" description="C2H2-type" evidence="13">
    <location>
        <begin position="286"/>
        <end position="313"/>
    </location>
</feature>
<dbReference type="RefSeq" id="XP_023592199.1">
    <property type="nucleotide sequence ID" value="XM_023736431.1"/>
</dbReference>
<keyword evidence="5 11" id="KW-0863">Zinc-finger</keyword>
<dbReference type="AlphaFoldDB" id="A0A2Y9RKY1"/>
<evidence type="ECO:0000313" key="16">
    <source>
        <dbReference type="RefSeq" id="XP_023592198.1"/>
    </source>
</evidence>
<protein>
    <submittedName>
        <fullName evidence="16 17">Zinc finger protein 350-like isoform X3</fullName>
    </submittedName>
</protein>
<evidence type="ECO:0000313" key="21">
    <source>
        <dbReference type="RefSeq" id="XP_023592203.1"/>
    </source>
</evidence>
<keyword evidence="15" id="KW-1185">Reference proteome</keyword>
<evidence type="ECO:0000256" key="11">
    <source>
        <dbReference type="PROSITE-ProRule" id="PRU00042"/>
    </source>
</evidence>
<dbReference type="GO" id="GO:0005634">
    <property type="term" value="C:nucleus"/>
    <property type="evidence" value="ECO:0007669"/>
    <property type="project" value="UniProtKB-SubCell"/>
</dbReference>
<dbReference type="InterPro" id="IPR013087">
    <property type="entry name" value="Znf_C2H2_type"/>
</dbReference>
<name>A0A2Y9RKY1_TRIMA</name>
<dbReference type="RefSeq" id="XP_023592202.1">
    <property type="nucleotide sequence ID" value="XM_023736434.1"/>
</dbReference>
<dbReference type="Pfam" id="PF00096">
    <property type="entry name" value="zf-C2H2"/>
    <property type="match status" value="4"/>
</dbReference>
<dbReference type="InterPro" id="IPR001909">
    <property type="entry name" value="KRAB"/>
</dbReference>
<evidence type="ECO:0000256" key="9">
    <source>
        <dbReference type="ARBA" id="ARBA00023163"/>
    </source>
</evidence>
<dbReference type="Pfam" id="PF01352">
    <property type="entry name" value="KRAB"/>
    <property type="match status" value="1"/>
</dbReference>
<gene>
    <name evidence="16 17 18 19 20 21" type="primary">LOC105756570</name>
</gene>
<dbReference type="GeneID" id="105756570"/>
<keyword evidence="9" id="KW-0804">Transcription</keyword>
<accession>A0A2Y9RKY1</accession>
<dbReference type="Gene3D" id="6.10.140.140">
    <property type="match status" value="1"/>
</dbReference>
<dbReference type="GO" id="GO:0008270">
    <property type="term" value="F:zinc ion binding"/>
    <property type="evidence" value="ECO:0007669"/>
    <property type="project" value="UniProtKB-KW"/>
</dbReference>
<feature type="region of interest" description="Disordered" evidence="12">
    <location>
        <begin position="320"/>
        <end position="339"/>
    </location>
</feature>
<dbReference type="PANTHER" id="PTHR24384">
    <property type="entry name" value="FINGER PUTATIVE TRANSCRIPTION FACTOR FAMILY-RELATED"/>
    <property type="match status" value="1"/>
</dbReference>
<dbReference type="RefSeq" id="XP_023592198.1">
    <property type="nucleotide sequence ID" value="XM_023736430.1"/>
</dbReference>
<dbReference type="FunFam" id="3.30.160.60:FF:000620">
    <property type="entry name" value="Zinc finger protein 263"/>
    <property type="match status" value="1"/>
</dbReference>
<evidence type="ECO:0000256" key="8">
    <source>
        <dbReference type="ARBA" id="ARBA00023125"/>
    </source>
</evidence>
<evidence type="ECO:0000313" key="15">
    <source>
        <dbReference type="Proteomes" id="UP000248480"/>
    </source>
</evidence>
<dbReference type="PANTHER" id="PTHR24384:SF189">
    <property type="entry name" value="C2H2-TYPE DOMAIN-CONTAINING PROTEIN-RELATED"/>
    <property type="match status" value="1"/>
</dbReference>
<dbReference type="SUPFAM" id="SSF109640">
    <property type="entry name" value="KRAB domain (Kruppel-associated box)"/>
    <property type="match status" value="1"/>
</dbReference>